<evidence type="ECO:0008006" key="3">
    <source>
        <dbReference type="Google" id="ProtNLM"/>
    </source>
</evidence>
<comment type="caution">
    <text evidence="1">The sequence shown here is derived from an EMBL/GenBank/DDBJ whole genome shotgun (WGS) entry which is preliminary data.</text>
</comment>
<dbReference type="Pfam" id="PF11751">
    <property type="entry name" value="PorP_SprF"/>
    <property type="match status" value="1"/>
</dbReference>
<proteinExistence type="predicted"/>
<dbReference type="RefSeq" id="WP_188746593.1">
    <property type="nucleotide sequence ID" value="NZ_BMIK01000001.1"/>
</dbReference>
<evidence type="ECO:0000313" key="2">
    <source>
        <dbReference type="Proteomes" id="UP000597338"/>
    </source>
</evidence>
<name>A0ABQ1L121_9SPHI</name>
<organism evidence="1 2">
    <name type="scientific">Parapedobacter defluvii</name>
    <dbReference type="NCBI Taxonomy" id="2045106"/>
    <lineage>
        <taxon>Bacteria</taxon>
        <taxon>Pseudomonadati</taxon>
        <taxon>Bacteroidota</taxon>
        <taxon>Sphingobacteriia</taxon>
        <taxon>Sphingobacteriales</taxon>
        <taxon>Sphingobacteriaceae</taxon>
        <taxon>Parapedobacter</taxon>
    </lineage>
</organism>
<keyword evidence="2" id="KW-1185">Reference proteome</keyword>
<evidence type="ECO:0000313" key="1">
    <source>
        <dbReference type="EMBL" id="GGC14294.1"/>
    </source>
</evidence>
<protein>
    <recommendedName>
        <fullName evidence="3">Outer membrane insertion C-terminal signal</fullName>
    </recommendedName>
</protein>
<dbReference type="EMBL" id="BMIK01000001">
    <property type="protein sequence ID" value="GGC14294.1"/>
    <property type="molecule type" value="Genomic_DNA"/>
</dbReference>
<dbReference type="InterPro" id="IPR019861">
    <property type="entry name" value="PorP/SprF_Bacteroidetes"/>
</dbReference>
<accession>A0ABQ1L121</accession>
<dbReference type="Proteomes" id="UP000597338">
    <property type="component" value="Unassembled WGS sequence"/>
</dbReference>
<sequence length="90" mass="9918">MPSILVTYAESLRPQAEVSALVFIKRVFGIGANVRSYGEFAGMAQFYFGGFGLGYSYQFNPGNQPLNRRIGNTTHEIGLQYRFSGMAGLL</sequence>
<reference evidence="2" key="1">
    <citation type="journal article" date="2019" name="Int. J. Syst. Evol. Microbiol.">
        <title>The Global Catalogue of Microorganisms (GCM) 10K type strain sequencing project: providing services to taxonomists for standard genome sequencing and annotation.</title>
        <authorList>
            <consortium name="The Broad Institute Genomics Platform"/>
            <consortium name="The Broad Institute Genome Sequencing Center for Infectious Disease"/>
            <person name="Wu L."/>
            <person name="Ma J."/>
        </authorList>
    </citation>
    <scope>NUCLEOTIDE SEQUENCE [LARGE SCALE GENOMIC DNA]</scope>
    <source>
        <strain evidence="2">CGMCC 1.15342</strain>
    </source>
</reference>
<gene>
    <name evidence="1" type="ORF">GCM10011386_02510</name>
</gene>